<dbReference type="AlphaFoldDB" id="L0AYN9"/>
<keyword evidence="2" id="KW-0472">Membrane</keyword>
<evidence type="ECO:0008006" key="5">
    <source>
        <dbReference type="Google" id="ProtNLM"/>
    </source>
</evidence>
<evidence type="ECO:0000256" key="2">
    <source>
        <dbReference type="SAM" id="Phobius"/>
    </source>
</evidence>
<proteinExistence type="predicted"/>
<dbReference type="RefSeq" id="XP_004829665.1">
    <property type="nucleotide sequence ID" value="XM_004829608.1"/>
</dbReference>
<keyword evidence="2" id="KW-1133">Transmembrane helix</keyword>
<evidence type="ECO:0000313" key="3">
    <source>
        <dbReference type="EMBL" id="AFZ79999.1"/>
    </source>
</evidence>
<name>L0AYN9_THEEQ</name>
<organism evidence="3 4">
    <name type="scientific">Theileria equi strain WA</name>
    <dbReference type="NCBI Taxonomy" id="1537102"/>
    <lineage>
        <taxon>Eukaryota</taxon>
        <taxon>Sar</taxon>
        <taxon>Alveolata</taxon>
        <taxon>Apicomplexa</taxon>
        <taxon>Aconoidasida</taxon>
        <taxon>Piroplasmida</taxon>
        <taxon>Theileriidae</taxon>
        <taxon>Theileria</taxon>
    </lineage>
</organism>
<dbReference type="EMBL" id="CP001669">
    <property type="protein sequence ID" value="AFZ79999.1"/>
    <property type="molecule type" value="Genomic_DNA"/>
</dbReference>
<accession>L0AYN9</accession>
<evidence type="ECO:0000313" key="4">
    <source>
        <dbReference type="Proteomes" id="UP000031512"/>
    </source>
</evidence>
<gene>
    <name evidence="3" type="ORF">BEWA_028490</name>
</gene>
<dbReference type="VEuPathDB" id="PiroplasmaDB:BEWA_028490"/>
<evidence type="ECO:0000256" key="1">
    <source>
        <dbReference type="SAM" id="MobiDB-lite"/>
    </source>
</evidence>
<feature type="region of interest" description="Disordered" evidence="1">
    <location>
        <begin position="194"/>
        <end position="219"/>
    </location>
</feature>
<sequence>MLFVIAVAVTLAIDAKMSLKGQLDDARMRLIEQSETVFNAVNKQREMMDIMRALVSDAKVVVMSSEKSFEQEIRQIKAIERRSIELIEEMMPKLERVRESSGKLCKEIKRVLTNDVGDSILEGTLESVTQVMNKNANVLKDIDDGYKVLTERLELMKNQTETLKNIVAQELPKEKVSNYNGDLYETFVDDEDVELQSDQPGPPGNTGQQKSKRNVSKDPSREELYTLFIDSTSLEPFRKTELINISNAIENLLKKHLQETSVKRTDVKERNKNAIERVQEFLDTIDKIPSQLRTEPLRRTNTELLKNRKKLVELGKVMVEHIENEERITGRYMKDVKECLFMLDRVNGEVVPDDMQKKCTDAFKGSLIKIETGTNDKIIEKHLTELGNIMDNSEGTIERITKAQNQTVPTPRKSTGGLKRRINGTLYYGPKGAAIITGLLLTYSWLYIS</sequence>
<keyword evidence="4" id="KW-1185">Reference proteome</keyword>
<protein>
    <recommendedName>
        <fullName evidence="5">Signal peptide containing protein</fullName>
    </recommendedName>
</protein>
<reference evidence="3 4" key="1">
    <citation type="journal article" date="2012" name="BMC Genomics">
        <title>Comparative genomic analysis and phylogenetic position of Theileria equi.</title>
        <authorList>
            <person name="Kappmeyer L.S."/>
            <person name="Thiagarajan M."/>
            <person name="Herndon D.R."/>
            <person name="Ramsay J.D."/>
            <person name="Caler E."/>
            <person name="Djikeng A."/>
            <person name="Gillespie J.J."/>
            <person name="Lau A.O."/>
            <person name="Roalson E.H."/>
            <person name="Silva J.C."/>
            <person name="Silva M.G."/>
            <person name="Suarez C.E."/>
            <person name="Ueti M.W."/>
            <person name="Nene V.M."/>
            <person name="Mealey R.H."/>
            <person name="Knowles D.P."/>
            <person name="Brayton K.A."/>
        </authorList>
    </citation>
    <scope>NUCLEOTIDE SEQUENCE [LARGE SCALE GENOMIC DNA]</scope>
    <source>
        <strain evidence="3 4">WA</strain>
    </source>
</reference>
<dbReference type="Proteomes" id="UP000031512">
    <property type="component" value="Chromosome 1"/>
</dbReference>
<dbReference type="GeneID" id="15807245"/>
<feature type="transmembrane region" description="Helical" evidence="2">
    <location>
        <begin position="428"/>
        <end position="448"/>
    </location>
</feature>
<dbReference type="KEGG" id="beq:BEWA_028490"/>
<keyword evidence="2" id="KW-0812">Transmembrane</keyword>